<comment type="caution">
    <text evidence="1">The sequence shown here is derived from an EMBL/GenBank/DDBJ whole genome shotgun (WGS) entry which is preliminary data.</text>
</comment>
<keyword evidence="2" id="KW-1185">Reference proteome</keyword>
<dbReference type="EMBL" id="BMFN01000003">
    <property type="protein sequence ID" value="GGF74971.1"/>
    <property type="molecule type" value="Genomic_DNA"/>
</dbReference>
<evidence type="ECO:0000313" key="1">
    <source>
        <dbReference type="EMBL" id="GGF74971.1"/>
    </source>
</evidence>
<gene>
    <name evidence="1" type="ORF">GCM10011375_32570</name>
</gene>
<evidence type="ECO:0000313" key="2">
    <source>
        <dbReference type="Proteomes" id="UP000605392"/>
    </source>
</evidence>
<dbReference type="Proteomes" id="UP000605392">
    <property type="component" value="Unassembled WGS sequence"/>
</dbReference>
<name>A0ACB5PV32_9BACT</name>
<protein>
    <submittedName>
        <fullName evidence="1">Uncharacterized protein</fullName>
    </submittedName>
</protein>
<accession>A0ACB5PV32</accession>
<organism evidence="1 2">
    <name type="scientific">Hymenobacter qilianensis</name>
    <dbReference type="NCBI Taxonomy" id="1385715"/>
    <lineage>
        <taxon>Bacteria</taxon>
        <taxon>Pseudomonadati</taxon>
        <taxon>Bacteroidota</taxon>
        <taxon>Cytophagia</taxon>
        <taxon>Cytophagales</taxon>
        <taxon>Hymenobacteraceae</taxon>
        <taxon>Hymenobacter</taxon>
    </lineage>
</organism>
<reference evidence="1 2" key="1">
    <citation type="journal article" date="2019" name="Int. J. Syst. Evol. Microbiol.">
        <title>The Global Catalogue of Microorganisms (GCM) 10K type strain sequencing project: providing services to taxonomists for standard genome sequencing and annotation.</title>
        <authorList>
            <consortium name="The Broad Institute Genomics Platform"/>
            <consortium name="The Broad Institute Genome Sequencing Center for Infectious Disease"/>
            <person name="Wu L."/>
            <person name="Ma J."/>
        </authorList>
    </citation>
    <scope>NUCLEOTIDE SEQUENCE [LARGE SCALE GENOMIC DNA]</scope>
    <source>
        <strain evidence="1 2">CGMCC 1.12720</strain>
    </source>
</reference>
<sequence>MRFPTIQIEGAILSAELLDQLESGAAAGQKPTDFGLPLGNKLVKDEILRAWADANDYWRIFRRRLDALADDRSATTETRRQWLLPLLGLLGYDAQPLTTSPTAGEKKFAISHTDARRAGLPLHLVSARDELDTRPDGRNGRRPTPHGLVQEYLNLTEHLYGLLSNGLQLRLLRDSSRLVRLSYVEFDLERMFTEGHFADFALLWRLLHASRMPTAEGKGAESLIERYHQDALEAGARIRERLSAAVYNSLLALGNGFLQHPDNDELRTQLISGKITAALYHQHLLRLIYRFLFLLVTEERDLLFPETANPTHREVYEKYYSLQKLRRLCENPYLPADSKTFHDLWAGLRQTFQLFESGQAGQPLGLSPLAGDLFGRSALGPIANADLRNEVLLDCLRNLTRFYNPTTRQHTRVNYGALDVEEFGSVYEGLLEFDAIVAPPTHAMPWRYTLAAGKARAASGSHYTPEALVQPLLQHSLDLLIQEKLREAAEGVRPATKGRAIPTEAESKAIQIAQTDALLSLRIADVACGSGHMLLSAARRLATELARIQTGQEQPSPNARRAAQRQVISQCLYGTDYNPLAVELCKVALWLEAHNPGEPLDFLDHHIRCGNAIVGLTRPEDLSRGIATEAFASLKGDDKPFASALRSRNRQERTVANQTTFEFEPASRTDVRNLGVAYEHLRQMPDHTAEEVEAKGVAYRALREQASTFRLGQLADLQVAPFFIPKTANNAHLLLTDADYRRYLRGTQELHTAATDLATEVSIERRFFHWFIEFPDVLVEHGGFDLILGNPPFLGNRGLKGAYGDAFLNWVTTEYAPAGAVDLVTYFFRRIFRLLRPGGILSLISTNTIAQGDAREGGLAVLLDEGGRIHHAVRSMKWPGRANVEVSLITLQRAPLNSWPALLDGKTVPQITSYLDDDENGIDPYLLKSNANQCFQGSIVLGTGFILAPETARHLIDTNPENSAVIYPYLNGDDLNSSSDQSPSRWVINFHDWPLRRFSSAEWEELTTEERERIELRISKGNVVATAPPDYNGKVAEDYPECLSIVEKLVRPERQRLNENGEYVLRSPLPELWWIYADKRPKLYRAIQDLEHCLVTAHTSKLGSLDFASTKNVLDAKLIVFRFSDYGIFGLMQSNFHLSWAWKYRTSMRADLIYANNRIFETFPFPELTPKMHEAGLTYYTFRQQLMQDLNLGLTKTYNLFHTPDLTATAIAKAAKLNDRILAEDLCTRFRELRSLHCQMDKEVAYAYGWPDIDLDHGFHAQEYLPENDRIRFTISPAARREILEGLLALNHLRYAEEQAVLANQS</sequence>
<proteinExistence type="predicted"/>